<keyword evidence="3" id="KW-1185">Reference proteome</keyword>
<evidence type="ECO:0000259" key="1">
    <source>
        <dbReference type="Pfam" id="PF13590"/>
    </source>
</evidence>
<dbReference type="InterPro" id="IPR025411">
    <property type="entry name" value="DUF4136"/>
</dbReference>
<name>A0A1I2C8H4_9BACT</name>
<dbReference type="Pfam" id="PF13590">
    <property type="entry name" value="DUF4136"/>
    <property type="match status" value="1"/>
</dbReference>
<dbReference type="AlphaFoldDB" id="A0A1I2C8H4"/>
<reference evidence="2 3" key="1">
    <citation type="submission" date="2016-10" db="EMBL/GenBank/DDBJ databases">
        <authorList>
            <person name="de Groot N.N."/>
        </authorList>
    </citation>
    <scope>NUCLEOTIDE SEQUENCE [LARGE SCALE GENOMIC DNA]</scope>
    <source>
        <strain>GEY</strain>
        <strain evidence="3">DSM 9560</strain>
    </source>
</reference>
<evidence type="ECO:0000313" key="3">
    <source>
        <dbReference type="Proteomes" id="UP000199513"/>
    </source>
</evidence>
<proteinExistence type="predicted"/>
<dbReference type="RefSeq" id="WP_091540132.1">
    <property type="nucleotide sequence ID" value="NZ_FONY01000004.1"/>
</dbReference>
<dbReference type="Gene3D" id="3.30.160.670">
    <property type="match status" value="1"/>
</dbReference>
<dbReference type="EMBL" id="FONY01000004">
    <property type="protein sequence ID" value="SFE64641.1"/>
    <property type="molecule type" value="Genomic_DNA"/>
</dbReference>
<dbReference type="STRING" id="1003.SAMN04488541_1004141"/>
<feature type="domain" description="DUF4136" evidence="1">
    <location>
        <begin position="34"/>
        <end position="183"/>
    </location>
</feature>
<dbReference type="OrthoDB" id="875766at2"/>
<accession>A0A1I2C8H4</accession>
<protein>
    <recommendedName>
        <fullName evidence="1">DUF4136 domain-containing protein</fullName>
    </recommendedName>
</protein>
<dbReference type="PROSITE" id="PS51257">
    <property type="entry name" value="PROKAR_LIPOPROTEIN"/>
    <property type="match status" value="1"/>
</dbReference>
<dbReference type="Proteomes" id="UP000199513">
    <property type="component" value="Unassembled WGS sequence"/>
</dbReference>
<organism evidence="2 3">
    <name type="scientific">Thermoflexibacter ruber</name>
    <dbReference type="NCBI Taxonomy" id="1003"/>
    <lineage>
        <taxon>Bacteria</taxon>
        <taxon>Pseudomonadati</taxon>
        <taxon>Bacteroidota</taxon>
        <taxon>Cytophagia</taxon>
        <taxon>Cytophagales</taxon>
        <taxon>Thermoflexibacteraceae</taxon>
        <taxon>Thermoflexibacter</taxon>
    </lineage>
</organism>
<sequence>MMKQNYCLIFKLLSIISVFALVGTACMSSRKYSVESDYSYQGKFKKYKTYAFLKDTNADTSLQNQVIEEEIKFRMELLGYKMVEKNPHLLVSYKIFYDNLRFTGYSQPEIEVFVKNEEYLDEKDQKYDPIKYNLREGTLLIVFFDGKQEKAIWQGYASGIFGNAFFNSSRYLKKPVRLIFDKYKFLADGFAYDDKDKPVK</sequence>
<evidence type="ECO:0000313" key="2">
    <source>
        <dbReference type="EMBL" id="SFE64641.1"/>
    </source>
</evidence>
<gene>
    <name evidence="2" type="ORF">SAMN04488541_1004141</name>
</gene>